<sequence>MRGPSRRDKHAGVSRIDVCDTPVMVNGFQRGFQYEATMSNTSRLNDAALLCSMLFRAGEIIEVRPIEIWTDGDSGKRKSRVLRSERRWLAKDGFVEQLRYLDRLNTMHNANIFFGVNPRVAHGRGRKTDVVKTRCLWADMDNVTSEVAKWRCEETGVPHPSIIVDSGNGNHLYWLLDQTLDISLPFDRDLLEARLRRLYKQLGCDATCDANRLLRLPGFLNVKNARNGAQPTRCSLRVCNPDCRFAIESFPPHVKRQSPQSLQDGRVRRTFANQPRTTDPLTQRLAVTTDDRSKRDFAIVCSLLRAGYGKEEIRQAVASQSKFADRGDSYFETTFRNALIAIQS</sequence>
<dbReference type="Pfam" id="PF16793">
    <property type="entry name" value="RepB_primase"/>
    <property type="match status" value="1"/>
</dbReference>
<evidence type="ECO:0000259" key="1">
    <source>
        <dbReference type="Pfam" id="PF16793"/>
    </source>
</evidence>
<dbReference type="EMBL" id="NIZW01000008">
    <property type="protein sequence ID" value="PHQ35131.1"/>
    <property type="molecule type" value="Genomic_DNA"/>
</dbReference>
<evidence type="ECO:0000313" key="2">
    <source>
        <dbReference type="EMBL" id="PHQ35131.1"/>
    </source>
</evidence>
<protein>
    <recommendedName>
        <fullName evidence="1">RepB-like DNA primase domain-containing protein</fullName>
    </recommendedName>
</protein>
<dbReference type="Proteomes" id="UP000225740">
    <property type="component" value="Unassembled WGS sequence"/>
</dbReference>
<dbReference type="InterPro" id="IPR039459">
    <property type="entry name" value="RepB-like_DNA_primase_dom"/>
</dbReference>
<evidence type="ECO:0000313" key="3">
    <source>
        <dbReference type="Proteomes" id="UP000225740"/>
    </source>
</evidence>
<comment type="caution">
    <text evidence="2">The sequence shown here is derived from an EMBL/GenBank/DDBJ whole genome shotgun (WGS) entry which is preliminary data.</text>
</comment>
<feature type="domain" description="RepB-like DNA primase" evidence="1">
    <location>
        <begin position="118"/>
        <end position="231"/>
    </location>
</feature>
<organism evidence="2 3">
    <name type="scientific">Rhodopirellula bahusiensis</name>
    <dbReference type="NCBI Taxonomy" id="2014065"/>
    <lineage>
        <taxon>Bacteria</taxon>
        <taxon>Pseudomonadati</taxon>
        <taxon>Planctomycetota</taxon>
        <taxon>Planctomycetia</taxon>
        <taxon>Pirellulales</taxon>
        <taxon>Pirellulaceae</taxon>
        <taxon>Rhodopirellula</taxon>
    </lineage>
</organism>
<dbReference type="Gene3D" id="3.30.70.1790">
    <property type="entry name" value="RepB DNA-primase, N-terminal domain"/>
    <property type="match status" value="1"/>
</dbReference>
<gene>
    <name evidence="2" type="ORF">CEE69_11985</name>
</gene>
<dbReference type="Gene3D" id="1.10.1240.50">
    <property type="match status" value="1"/>
</dbReference>
<keyword evidence="3" id="KW-1185">Reference proteome</keyword>
<accession>A0A2G1W7Z3</accession>
<dbReference type="AlphaFoldDB" id="A0A2G1W7Z3"/>
<name>A0A2G1W7Z3_9BACT</name>
<reference evidence="2 3" key="1">
    <citation type="submission" date="2017-06" db="EMBL/GenBank/DDBJ databases">
        <title>Description of Rhodopirellula bahusiensis sp. nov.</title>
        <authorList>
            <person name="Kizina J."/>
            <person name="Harder J."/>
        </authorList>
    </citation>
    <scope>NUCLEOTIDE SEQUENCE [LARGE SCALE GENOMIC DNA]</scope>
    <source>
        <strain evidence="2 3">SWK21</strain>
    </source>
</reference>
<proteinExistence type="predicted"/>